<dbReference type="Proteomes" id="UP001209540">
    <property type="component" value="Unassembled WGS sequence"/>
</dbReference>
<keyword evidence="3 6" id="KW-0863">Zinc-finger</keyword>
<dbReference type="InterPro" id="IPR019786">
    <property type="entry name" value="Zinc_finger_PHD-type_CS"/>
</dbReference>
<name>A0AAD5K7Y3_9FUNG</name>
<dbReference type="PANTHER" id="PTHR46174:SF1">
    <property type="entry name" value="CXXC-TYPE ZINC FINGER PROTEIN 1"/>
    <property type="match status" value="1"/>
</dbReference>
<evidence type="ECO:0000256" key="1">
    <source>
        <dbReference type="ARBA" id="ARBA00004123"/>
    </source>
</evidence>
<dbReference type="PROSITE" id="PS50016">
    <property type="entry name" value="ZF_PHD_2"/>
    <property type="match status" value="1"/>
</dbReference>
<evidence type="ECO:0000313" key="9">
    <source>
        <dbReference type="EMBL" id="KAI9260579.1"/>
    </source>
</evidence>
<dbReference type="InterPro" id="IPR011011">
    <property type="entry name" value="Znf_FYVE_PHD"/>
</dbReference>
<dbReference type="PROSITE" id="PS01359">
    <property type="entry name" value="ZF_PHD_1"/>
    <property type="match status" value="1"/>
</dbReference>
<evidence type="ECO:0000256" key="2">
    <source>
        <dbReference type="ARBA" id="ARBA00022723"/>
    </source>
</evidence>
<dbReference type="InterPro" id="IPR001965">
    <property type="entry name" value="Znf_PHD"/>
</dbReference>
<dbReference type="GO" id="GO:0048188">
    <property type="term" value="C:Set1C/COMPASS complex"/>
    <property type="evidence" value="ECO:0007669"/>
    <property type="project" value="InterPro"/>
</dbReference>
<protein>
    <recommendedName>
        <fullName evidence="8">PHD-type domain-containing protein</fullName>
    </recommendedName>
</protein>
<evidence type="ECO:0000256" key="7">
    <source>
        <dbReference type="SAM" id="MobiDB-lite"/>
    </source>
</evidence>
<dbReference type="SUPFAM" id="SSF57903">
    <property type="entry name" value="FYVE/PHD zinc finger"/>
    <property type="match status" value="1"/>
</dbReference>
<feature type="domain" description="PHD-type" evidence="8">
    <location>
        <begin position="147"/>
        <end position="198"/>
    </location>
</feature>
<dbReference type="SMART" id="SM00249">
    <property type="entry name" value="PHD"/>
    <property type="match status" value="1"/>
</dbReference>
<keyword evidence="5" id="KW-0539">Nucleus</keyword>
<evidence type="ECO:0000256" key="5">
    <source>
        <dbReference type="ARBA" id="ARBA00023242"/>
    </source>
</evidence>
<evidence type="ECO:0000256" key="3">
    <source>
        <dbReference type="ARBA" id="ARBA00022771"/>
    </source>
</evidence>
<comment type="caution">
    <text evidence="9">The sequence shown here is derived from an EMBL/GenBank/DDBJ whole genome shotgun (WGS) entry which is preliminary data.</text>
</comment>
<evidence type="ECO:0000259" key="8">
    <source>
        <dbReference type="PROSITE" id="PS50016"/>
    </source>
</evidence>
<dbReference type="EMBL" id="JAIXMP010000016">
    <property type="protein sequence ID" value="KAI9260579.1"/>
    <property type="molecule type" value="Genomic_DNA"/>
</dbReference>
<dbReference type="Gene3D" id="2.60.120.650">
    <property type="entry name" value="Cupin"/>
    <property type="match status" value="1"/>
</dbReference>
<gene>
    <name evidence="9" type="ORF">BDA99DRAFT_439442</name>
</gene>
<evidence type="ECO:0000313" key="10">
    <source>
        <dbReference type="Proteomes" id="UP001209540"/>
    </source>
</evidence>
<dbReference type="InterPro" id="IPR037869">
    <property type="entry name" value="Spp1/CFP1"/>
</dbReference>
<dbReference type="GO" id="GO:0008270">
    <property type="term" value="F:zinc ion binding"/>
    <property type="evidence" value="ECO:0007669"/>
    <property type="project" value="UniProtKB-KW"/>
</dbReference>
<evidence type="ECO:0000256" key="6">
    <source>
        <dbReference type="PROSITE-ProRule" id="PRU00146"/>
    </source>
</evidence>
<feature type="compositionally biased region" description="Low complexity" evidence="7">
    <location>
        <begin position="82"/>
        <end position="92"/>
    </location>
</feature>
<reference evidence="9" key="1">
    <citation type="journal article" date="2022" name="IScience">
        <title>Evolution of zygomycete secretomes and the origins of terrestrial fungal ecologies.</title>
        <authorList>
            <person name="Chang Y."/>
            <person name="Wang Y."/>
            <person name="Mondo S."/>
            <person name="Ahrendt S."/>
            <person name="Andreopoulos W."/>
            <person name="Barry K."/>
            <person name="Beard J."/>
            <person name="Benny G.L."/>
            <person name="Blankenship S."/>
            <person name="Bonito G."/>
            <person name="Cuomo C."/>
            <person name="Desiro A."/>
            <person name="Gervers K.A."/>
            <person name="Hundley H."/>
            <person name="Kuo A."/>
            <person name="LaButti K."/>
            <person name="Lang B.F."/>
            <person name="Lipzen A."/>
            <person name="O'Donnell K."/>
            <person name="Pangilinan J."/>
            <person name="Reynolds N."/>
            <person name="Sandor L."/>
            <person name="Smith M.E."/>
            <person name="Tsang A."/>
            <person name="Grigoriev I.V."/>
            <person name="Stajich J.E."/>
            <person name="Spatafora J.W."/>
        </authorList>
    </citation>
    <scope>NUCLEOTIDE SEQUENCE</scope>
    <source>
        <strain evidence="9">RSA 2281</strain>
    </source>
</reference>
<dbReference type="Pfam" id="PF00628">
    <property type="entry name" value="PHD"/>
    <property type="match status" value="1"/>
</dbReference>
<keyword evidence="4" id="KW-0862">Zinc</keyword>
<feature type="region of interest" description="Disordered" evidence="7">
    <location>
        <begin position="1"/>
        <end position="129"/>
    </location>
</feature>
<comment type="subcellular location">
    <subcellularLocation>
        <location evidence="1">Nucleus</location>
    </subcellularLocation>
</comment>
<proteinExistence type="predicted"/>
<evidence type="ECO:0000256" key="4">
    <source>
        <dbReference type="ARBA" id="ARBA00022833"/>
    </source>
</evidence>
<keyword evidence="2" id="KW-0479">Metal-binding</keyword>
<dbReference type="AlphaFoldDB" id="A0AAD5K7Y3"/>
<dbReference type="PANTHER" id="PTHR46174">
    <property type="entry name" value="CXXC-TYPE ZINC FINGER PROTEIN 1"/>
    <property type="match status" value="1"/>
</dbReference>
<organism evidence="9 10">
    <name type="scientific">Phascolomyces articulosus</name>
    <dbReference type="NCBI Taxonomy" id="60185"/>
    <lineage>
        <taxon>Eukaryota</taxon>
        <taxon>Fungi</taxon>
        <taxon>Fungi incertae sedis</taxon>
        <taxon>Mucoromycota</taxon>
        <taxon>Mucoromycotina</taxon>
        <taxon>Mucoromycetes</taxon>
        <taxon>Mucorales</taxon>
        <taxon>Lichtheimiaceae</taxon>
        <taxon>Phascolomyces</taxon>
    </lineage>
</organism>
<sequence length="370" mass="42550">MKHRNHSGGYTSDGSGDDNHTRKQFPHHKKSKEKAVANDSTVTRNIDADVPGTTTPTSEATLKWQPVETPQGHYQHYPGEPYNNTYNNNNNNSRLPLTNGYHSHSHHHQPPPPPSSAEMHSISPTAPMHVVPPPSTEFVNTMHHEATRYCICQSILTIPKYMILCDHCQKWFHGACMGLTAKEGEFFDLYYCKDCTVKEGKKSTRRQLNIDSNQWDLGRLARMKEERIKARAIVKFVDIQTQFLNQVVESQVDNDPKVCGYDSRLAWQNGVWNAIKHISREGTDVKVELTMEIEGVDVQEFTVCNKVGKCQKHEHWRELRQSELEVERRKQIDILTSLDRKRKQIKSRISDQLKQPEGWTFLDNGTICHD</sequence>
<keyword evidence="10" id="KW-1185">Reference proteome</keyword>
<reference evidence="9" key="2">
    <citation type="submission" date="2023-02" db="EMBL/GenBank/DDBJ databases">
        <authorList>
            <consortium name="DOE Joint Genome Institute"/>
            <person name="Mondo S.J."/>
            <person name="Chang Y."/>
            <person name="Wang Y."/>
            <person name="Ahrendt S."/>
            <person name="Andreopoulos W."/>
            <person name="Barry K."/>
            <person name="Beard J."/>
            <person name="Benny G.L."/>
            <person name="Blankenship S."/>
            <person name="Bonito G."/>
            <person name="Cuomo C."/>
            <person name="Desiro A."/>
            <person name="Gervers K.A."/>
            <person name="Hundley H."/>
            <person name="Kuo A."/>
            <person name="LaButti K."/>
            <person name="Lang B.F."/>
            <person name="Lipzen A."/>
            <person name="O'Donnell K."/>
            <person name="Pangilinan J."/>
            <person name="Reynolds N."/>
            <person name="Sandor L."/>
            <person name="Smith M.W."/>
            <person name="Tsang A."/>
            <person name="Grigoriev I.V."/>
            <person name="Stajich J.E."/>
            <person name="Spatafora J.W."/>
        </authorList>
    </citation>
    <scope>NUCLEOTIDE SEQUENCE</scope>
    <source>
        <strain evidence="9">RSA 2281</strain>
    </source>
</reference>
<dbReference type="InterPro" id="IPR019787">
    <property type="entry name" value="Znf_PHD-finger"/>
</dbReference>
<dbReference type="GO" id="GO:0045893">
    <property type="term" value="P:positive regulation of DNA-templated transcription"/>
    <property type="evidence" value="ECO:0007669"/>
    <property type="project" value="TreeGrafter"/>
</dbReference>
<feature type="compositionally biased region" description="Basic residues" evidence="7">
    <location>
        <begin position="22"/>
        <end position="32"/>
    </location>
</feature>
<accession>A0AAD5K7Y3</accession>